<evidence type="ECO:0000259" key="11">
    <source>
        <dbReference type="PROSITE" id="PS52015"/>
    </source>
</evidence>
<evidence type="ECO:0000313" key="12">
    <source>
        <dbReference type="EMBL" id="NHR04716.1"/>
    </source>
</evidence>
<keyword evidence="6" id="KW-0812">Transmembrane</keyword>
<feature type="region of interest" description="Disordered" evidence="10">
    <location>
        <begin position="76"/>
        <end position="137"/>
    </location>
</feature>
<evidence type="ECO:0000256" key="10">
    <source>
        <dbReference type="SAM" id="MobiDB-lite"/>
    </source>
</evidence>
<dbReference type="InterPro" id="IPR051045">
    <property type="entry name" value="TonB-dependent_transducer"/>
</dbReference>
<evidence type="ECO:0000313" key="13">
    <source>
        <dbReference type="Proteomes" id="UP001515641"/>
    </source>
</evidence>
<keyword evidence="8" id="KW-1133">Transmembrane helix</keyword>
<keyword evidence="7" id="KW-0653">Protein transport</keyword>
<reference evidence="12 13" key="1">
    <citation type="submission" date="2020-03" db="EMBL/GenBank/DDBJ databases">
        <title>Draft genome sequence of environmentally isolated cultures.</title>
        <authorList>
            <person name="Wilson H.S."/>
            <person name="De Leon M.E."/>
        </authorList>
    </citation>
    <scope>NUCLEOTIDE SEQUENCE [LARGE SCALE GENOMIC DNA]</scope>
    <source>
        <strain evidence="12 13">HSC-31F16</strain>
    </source>
</reference>
<comment type="subcellular location">
    <subcellularLocation>
        <location evidence="1">Cell inner membrane</location>
        <topology evidence="1">Single-pass membrane protein</topology>
        <orientation evidence="1">Periplasmic side</orientation>
    </subcellularLocation>
</comment>
<gene>
    <name evidence="12" type="ORF">HA052_05835</name>
</gene>
<evidence type="ECO:0000256" key="1">
    <source>
        <dbReference type="ARBA" id="ARBA00004383"/>
    </source>
</evidence>
<feature type="domain" description="TonB C-terminal" evidence="11">
    <location>
        <begin position="188"/>
        <end position="287"/>
    </location>
</feature>
<dbReference type="PANTHER" id="PTHR33446">
    <property type="entry name" value="PROTEIN TONB-RELATED"/>
    <property type="match status" value="1"/>
</dbReference>
<keyword evidence="5" id="KW-0997">Cell inner membrane</keyword>
<feature type="compositionally biased region" description="Polar residues" evidence="10">
    <location>
        <begin position="76"/>
        <end position="87"/>
    </location>
</feature>
<proteinExistence type="inferred from homology"/>
<dbReference type="PANTHER" id="PTHR33446:SF11">
    <property type="entry name" value="TONB3"/>
    <property type="match status" value="1"/>
</dbReference>
<evidence type="ECO:0000256" key="8">
    <source>
        <dbReference type="ARBA" id="ARBA00022989"/>
    </source>
</evidence>
<dbReference type="Gene3D" id="3.30.1150.10">
    <property type="match status" value="1"/>
</dbReference>
<comment type="similarity">
    <text evidence="2">Belongs to the TonB family.</text>
</comment>
<feature type="region of interest" description="Disordered" evidence="10">
    <location>
        <begin position="158"/>
        <end position="177"/>
    </location>
</feature>
<evidence type="ECO:0000256" key="3">
    <source>
        <dbReference type="ARBA" id="ARBA00022448"/>
    </source>
</evidence>
<name>A0ABX0L565_9NEIS</name>
<evidence type="ECO:0000256" key="4">
    <source>
        <dbReference type="ARBA" id="ARBA00022475"/>
    </source>
</evidence>
<sequence>MSTSPSSPSSSSATTMLPLGLTLLASLLVHALLFSLEMRPRSSPPAPASAQIINVQLNQTPSRLTPKTRRLAEQNNLGAGNSAQTDKLASHRAKPVAAPVEPGTPEPADASPRQQTIARPPDAGNKPALPPSQSGVVGHVSAGSLLAQVGELSRQLGDSGLADNEQESGGKQGKLAESARGYPWARYQEDWRLKVERIGNLNYPEAARRQNIHGAVTLEVLIAADGGLREVRVLRSSGFGVLDEAARRIVELAAPYPPFPASLAEQYSSQRIRQKFVFTRDNQLSSR</sequence>
<dbReference type="Pfam" id="PF03544">
    <property type="entry name" value="TonB_C"/>
    <property type="match status" value="1"/>
</dbReference>
<dbReference type="PROSITE" id="PS52015">
    <property type="entry name" value="TONB_CTD"/>
    <property type="match status" value="1"/>
</dbReference>
<keyword evidence="9" id="KW-0472">Membrane</keyword>
<dbReference type="SUPFAM" id="SSF74653">
    <property type="entry name" value="TolA/TonB C-terminal domain"/>
    <property type="match status" value="1"/>
</dbReference>
<dbReference type="InterPro" id="IPR037682">
    <property type="entry name" value="TonB_C"/>
</dbReference>
<evidence type="ECO:0000256" key="5">
    <source>
        <dbReference type="ARBA" id="ARBA00022519"/>
    </source>
</evidence>
<dbReference type="Proteomes" id="UP001515641">
    <property type="component" value="Unassembled WGS sequence"/>
</dbReference>
<keyword evidence="13" id="KW-1185">Reference proteome</keyword>
<comment type="caution">
    <text evidence="12">The sequence shown here is derived from an EMBL/GenBank/DDBJ whole genome shotgun (WGS) entry which is preliminary data.</text>
</comment>
<accession>A0ABX0L565</accession>
<keyword evidence="3" id="KW-0813">Transport</keyword>
<evidence type="ECO:0000256" key="7">
    <source>
        <dbReference type="ARBA" id="ARBA00022927"/>
    </source>
</evidence>
<dbReference type="RefSeq" id="WP_166451188.1">
    <property type="nucleotide sequence ID" value="NZ_JAAOMA010000005.1"/>
</dbReference>
<dbReference type="InterPro" id="IPR006260">
    <property type="entry name" value="TonB/TolA_C"/>
</dbReference>
<protein>
    <submittedName>
        <fullName evidence="12">Energy transducer TonB</fullName>
    </submittedName>
</protein>
<evidence type="ECO:0000256" key="6">
    <source>
        <dbReference type="ARBA" id="ARBA00022692"/>
    </source>
</evidence>
<evidence type="ECO:0000256" key="9">
    <source>
        <dbReference type="ARBA" id="ARBA00023136"/>
    </source>
</evidence>
<dbReference type="NCBIfam" id="TIGR01352">
    <property type="entry name" value="tonB_Cterm"/>
    <property type="match status" value="1"/>
</dbReference>
<dbReference type="EMBL" id="JAAOMA010000005">
    <property type="protein sequence ID" value="NHR04716.1"/>
    <property type="molecule type" value="Genomic_DNA"/>
</dbReference>
<evidence type="ECO:0000256" key="2">
    <source>
        <dbReference type="ARBA" id="ARBA00006555"/>
    </source>
</evidence>
<organism evidence="12 13">
    <name type="scientific">Chromobacterium fluminis</name>
    <dbReference type="NCBI Taxonomy" id="3044269"/>
    <lineage>
        <taxon>Bacteria</taxon>
        <taxon>Pseudomonadati</taxon>
        <taxon>Pseudomonadota</taxon>
        <taxon>Betaproteobacteria</taxon>
        <taxon>Neisseriales</taxon>
        <taxon>Chromobacteriaceae</taxon>
        <taxon>Chromobacterium</taxon>
    </lineage>
</organism>
<keyword evidence="4" id="KW-1003">Cell membrane</keyword>